<dbReference type="PROSITE" id="PS50157">
    <property type="entry name" value="ZINC_FINGER_C2H2_2"/>
    <property type="match status" value="5"/>
</dbReference>
<dbReference type="PANTHER" id="PTHR24390:SF159">
    <property type="entry name" value="GROWTH FACTOR INDEPENDENT 1 TRANSCRIPTIONAL REPRESSOR"/>
    <property type="match status" value="1"/>
</dbReference>
<evidence type="ECO:0000313" key="10">
    <source>
        <dbReference type="EMBL" id="KAG7297424.1"/>
    </source>
</evidence>
<feature type="domain" description="C2H2-type" evidence="9">
    <location>
        <begin position="141"/>
        <end position="168"/>
    </location>
</feature>
<dbReference type="PANTHER" id="PTHR24390">
    <property type="entry name" value="ZINC FINGER PROTEIN"/>
    <property type="match status" value="1"/>
</dbReference>
<evidence type="ECO:0000256" key="7">
    <source>
        <dbReference type="ARBA" id="ARBA00023242"/>
    </source>
</evidence>
<feature type="domain" description="C2H2-type" evidence="9">
    <location>
        <begin position="169"/>
        <end position="196"/>
    </location>
</feature>
<dbReference type="Pfam" id="PF00096">
    <property type="entry name" value="zf-C2H2"/>
    <property type="match status" value="3"/>
</dbReference>
<dbReference type="PROSITE" id="PS00028">
    <property type="entry name" value="ZINC_FINGER_C2H2_1"/>
    <property type="match status" value="4"/>
</dbReference>
<keyword evidence="7" id="KW-0539">Nucleus</keyword>
<evidence type="ECO:0000256" key="8">
    <source>
        <dbReference type="PROSITE-ProRule" id="PRU00042"/>
    </source>
</evidence>
<comment type="caution">
    <text evidence="10">The sequence shown here is derived from an EMBL/GenBank/DDBJ whole genome shotgun (WGS) entry which is preliminary data.</text>
</comment>
<sequence>MVQKSDKIINESIKETETLPIYNNVSDNYRFSESDEEYIKPEPCNKEDKESKCFENAESKNCIVESDEEYKEQTSKGKVRCKICNKEVTKYYIKNHLTLHGVGTKKEKVKVECKLCKKTLEKAYYKKHLEGVHGKPDHSNYVCYVCGKTFKYQSGYKSHVLSHGNEFPYKCQLCPYRGKHSALLKVHMRTHTRDYRFQCTDCPARFLTSGNLHKHMLKHKEKKFKCDSCAKAFHTKVEVERHFQSDHLGIKNHVCNICEKAFGYRSAMMKHQLHVHKRQKMLNGRMPSYLLEERKEQEDPSQPLSECFE</sequence>
<dbReference type="Pfam" id="PF13894">
    <property type="entry name" value="zf-C2H2_4"/>
    <property type="match status" value="1"/>
</dbReference>
<gene>
    <name evidence="10" type="ORF">JYU34_019411</name>
</gene>
<comment type="subcellular location">
    <subcellularLocation>
        <location evidence="1">Nucleus</location>
    </subcellularLocation>
</comment>
<evidence type="ECO:0000256" key="1">
    <source>
        <dbReference type="ARBA" id="ARBA00004123"/>
    </source>
</evidence>
<evidence type="ECO:0000256" key="6">
    <source>
        <dbReference type="ARBA" id="ARBA00023125"/>
    </source>
</evidence>
<keyword evidence="11" id="KW-1185">Reference proteome</keyword>
<keyword evidence="4 8" id="KW-0863">Zinc-finger</keyword>
<proteinExistence type="predicted"/>
<evidence type="ECO:0000256" key="2">
    <source>
        <dbReference type="ARBA" id="ARBA00022723"/>
    </source>
</evidence>
<evidence type="ECO:0000256" key="3">
    <source>
        <dbReference type="ARBA" id="ARBA00022737"/>
    </source>
</evidence>
<dbReference type="InterPro" id="IPR013087">
    <property type="entry name" value="Znf_C2H2_type"/>
</dbReference>
<dbReference type="EMBL" id="JAHIBW010000026">
    <property type="protein sequence ID" value="KAG7297424.1"/>
    <property type="molecule type" value="Genomic_DNA"/>
</dbReference>
<keyword evidence="3" id="KW-0677">Repeat</keyword>
<dbReference type="Proteomes" id="UP000823941">
    <property type="component" value="Chromosome 26"/>
</dbReference>
<evidence type="ECO:0000256" key="5">
    <source>
        <dbReference type="ARBA" id="ARBA00022833"/>
    </source>
</evidence>
<dbReference type="Gene3D" id="3.30.160.60">
    <property type="entry name" value="Classic Zinc Finger"/>
    <property type="match status" value="4"/>
</dbReference>
<feature type="domain" description="C2H2-type" evidence="9">
    <location>
        <begin position="197"/>
        <end position="224"/>
    </location>
</feature>
<evidence type="ECO:0000259" key="9">
    <source>
        <dbReference type="PROSITE" id="PS50157"/>
    </source>
</evidence>
<keyword evidence="6" id="KW-0238">DNA-binding</keyword>
<reference evidence="10 11" key="1">
    <citation type="submission" date="2021-06" db="EMBL/GenBank/DDBJ databases">
        <title>A haploid diamondback moth (Plutella xylostella L.) genome assembly resolves 31 chromosomes and identifies a diamide resistance mutation.</title>
        <authorList>
            <person name="Ward C.M."/>
            <person name="Perry K.D."/>
            <person name="Baker G."/>
            <person name="Powis K."/>
            <person name="Heckel D.G."/>
            <person name="Baxter S.W."/>
        </authorList>
    </citation>
    <scope>NUCLEOTIDE SEQUENCE [LARGE SCALE GENOMIC DNA]</scope>
    <source>
        <strain evidence="10 11">LV</strain>
        <tissue evidence="10">Single pupa</tissue>
    </source>
</reference>
<dbReference type="InterPro" id="IPR036236">
    <property type="entry name" value="Znf_C2H2_sf"/>
</dbReference>
<keyword evidence="5" id="KW-0862">Zinc</keyword>
<protein>
    <recommendedName>
        <fullName evidence="9">C2H2-type domain-containing protein</fullName>
    </recommendedName>
</protein>
<feature type="domain" description="C2H2-type" evidence="9">
    <location>
        <begin position="253"/>
        <end position="281"/>
    </location>
</feature>
<evidence type="ECO:0000313" key="11">
    <source>
        <dbReference type="Proteomes" id="UP000823941"/>
    </source>
</evidence>
<dbReference type="SMART" id="SM00355">
    <property type="entry name" value="ZnF_C2H2"/>
    <property type="match status" value="7"/>
</dbReference>
<dbReference type="SUPFAM" id="SSF57667">
    <property type="entry name" value="beta-beta-alpha zinc fingers"/>
    <property type="match status" value="3"/>
</dbReference>
<evidence type="ECO:0000256" key="4">
    <source>
        <dbReference type="ARBA" id="ARBA00022771"/>
    </source>
</evidence>
<organism evidence="10 11">
    <name type="scientific">Plutella xylostella</name>
    <name type="common">Diamondback moth</name>
    <name type="synonym">Plutella maculipennis</name>
    <dbReference type="NCBI Taxonomy" id="51655"/>
    <lineage>
        <taxon>Eukaryota</taxon>
        <taxon>Metazoa</taxon>
        <taxon>Ecdysozoa</taxon>
        <taxon>Arthropoda</taxon>
        <taxon>Hexapoda</taxon>
        <taxon>Insecta</taxon>
        <taxon>Pterygota</taxon>
        <taxon>Neoptera</taxon>
        <taxon>Endopterygota</taxon>
        <taxon>Lepidoptera</taxon>
        <taxon>Glossata</taxon>
        <taxon>Ditrysia</taxon>
        <taxon>Yponomeutoidea</taxon>
        <taxon>Plutellidae</taxon>
        <taxon>Plutella</taxon>
    </lineage>
</organism>
<keyword evidence="2" id="KW-0479">Metal-binding</keyword>
<accession>A0ABQ7PY45</accession>
<feature type="domain" description="C2H2-type" evidence="9">
    <location>
        <begin position="224"/>
        <end position="252"/>
    </location>
</feature>
<name>A0ABQ7PY45_PLUXY</name>